<gene>
    <name evidence="1" type="ORF">NSJP_2078</name>
</gene>
<name>A0A1W1I5H8_9BACT</name>
<keyword evidence="2" id="KW-1185">Reference proteome</keyword>
<accession>A0A1W1I5H8</accession>
<dbReference type="KEGG" id="nja:NSJP_2078"/>
<dbReference type="Proteomes" id="UP000192042">
    <property type="component" value="Chromosome I"/>
</dbReference>
<sequence>MFRDRLGRLGRPRHPPHGTGFRVYATIRSIRSGVDQEKAEAGVGAYSKEHMAKAGLKDCAYLISRLRYMPYAICS</sequence>
<reference evidence="1 2" key="1">
    <citation type="submission" date="2017-03" db="EMBL/GenBank/DDBJ databases">
        <authorList>
            <person name="Afonso C.L."/>
            <person name="Miller P.J."/>
            <person name="Scott M.A."/>
            <person name="Spackman E."/>
            <person name="Goraichik I."/>
            <person name="Dimitrov K.M."/>
            <person name="Suarez D.L."/>
            <person name="Swayne D.E."/>
        </authorList>
    </citation>
    <scope>NUCLEOTIDE SEQUENCE [LARGE SCALE GENOMIC DNA]</scope>
    <source>
        <strain evidence="1">Genome sequencing of Nitrospira japonica strain NJ11</strain>
    </source>
</reference>
<proteinExistence type="predicted"/>
<dbReference type="EMBL" id="LT828648">
    <property type="protein sequence ID" value="SLM48250.1"/>
    <property type="molecule type" value="Genomic_DNA"/>
</dbReference>
<dbReference type="AlphaFoldDB" id="A0A1W1I5H8"/>
<organism evidence="1 2">
    <name type="scientific">Nitrospira japonica</name>
    <dbReference type="NCBI Taxonomy" id="1325564"/>
    <lineage>
        <taxon>Bacteria</taxon>
        <taxon>Pseudomonadati</taxon>
        <taxon>Nitrospirota</taxon>
        <taxon>Nitrospiria</taxon>
        <taxon>Nitrospirales</taxon>
        <taxon>Nitrospiraceae</taxon>
        <taxon>Nitrospira</taxon>
    </lineage>
</organism>
<evidence type="ECO:0000313" key="1">
    <source>
        <dbReference type="EMBL" id="SLM48250.1"/>
    </source>
</evidence>
<protein>
    <submittedName>
        <fullName evidence="1">Uncharacterized protein</fullName>
    </submittedName>
</protein>
<evidence type="ECO:0000313" key="2">
    <source>
        <dbReference type="Proteomes" id="UP000192042"/>
    </source>
</evidence>